<organism evidence="1 2">
    <name type="scientific">Reinekea forsetii</name>
    <dbReference type="NCBI Taxonomy" id="1336806"/>
    <lineage>
        <taxon>Bacteria</taxon>
        <taxon>Pseudomonadati</taxon>
        <taxon>Pseudomonadota</taxon>
        <taxon>Gammaproteobacteria</taxon>
        <taxon>Oceanospirillales</taxon>
        <taxon>Saccharospirillaceae</taxon>
        <taxon>Reinekea</taxon>
    </lineage>
</organism>
<sequence>MDKPISSEQILPKEYNNLAACQHTIEQDMLEKDNVVGIAIGNKVVGDQTTNEKCLSILVSHKMDRDMLDSRSLIDTSKKLDGLTLDVVEVGDLFAGEGAFAPPAQTYTTEEATFDAPIHQEVGYEVSTQAFSPSLNVRLRPALGGYSVGHYKITAGTIATACYERSDYLSSRPGSFYLLSNNHVLANSNAASIGDPILQPGPYDGGIYPRDVIARLKRYIPIKFHSGAKRPLNYVDAAIAEGNLRDLSREIYWIGYVDRTYSAPSVGLAVEKTGRTTGFRTGRITNINATVDVNYGGGRIARFARQIVTTNISAGGDSGSLVLNRQEGALGLLFAGSSTRTIVNNIALVQNLLKIRLTEI</sequence>
<keyword evidence="2" id="KW-1185">Reference proteome</keyword>
<proteinExistence type="predicted"/>
<name>A0A2K8KSB4_9GAMM</name>
<reference evidence="1 2" key="1">
    <citation type="journal article" date="2017" name="Environ. Microbiol.">
        <title>Genomic and physiological analyses of 'Reinekea forsetii' reveal a versatile opportunistic lifestyle during spring algae blooms.</title>
        <authorList>
            <person name="Avci B."/>
            <person name="Hahnke R.L."/>
            <person name="Chafee M."/>
            <person name="Fischer T."/>
            <person name="Gruber-Vodicka H."/>
            <person name="Tegetmeyer H.E."/>
            <person name="Harder J."/>
            <person name="Fuchs B.M."/>
            <person name="Amann R.I."/>
            <person name="Teeling H."/>
        </authorList>
    </citation>
    <scope>NUCLEOTIDE SEQUENCE [LARGE SCALE GENOMIC DNA]</scope>
    <source>
        <strain evidence="1 2">Hel1_31_D35</strain>
    </source>
</reference>
<dbReference type="AlphaFoldDB" id="A0A2K8KSB4"/>
<dbReference type="OrthoDB" id="104542at2"/>
<dbReference type="Proteomes" id="UP000229757">
    <property type="component" value="Chromosome"/>
</dbReference>
<dbReference type="InterPro" id="IPR043504">
    <property type="entry name" value="Peptidase_S1_PA_chymotrypsin"/>
</dbReference>
<protein>
    <submittedName>
        <fullName evidence="1">Peptidase, S1B family</fullName>
    </submittedName>
</protein>
<dbReference type="RefSeq" id="WP_100257871.1">
    <property type="nucleotide sequence ID" value="NZ_CP011797.1"/>
</dbReference>
<dbReference type="InterPro" id="IPR009003">
    <property type="entry name" value="Peptidase_S1_PA"/>
</dbReference>
<dbReference type="EMBL" id="CP011797">
    <property type="protein sequence ID" value="ATX77627.1"/>
    <property type="molecule type" value="Genomic_DNA"/>
</dbReference>
<accession>A0A2K8KSB4</accession>
<dbReference type="SUPFAM" id="SSF50494">
    <property type="entry name" value="Trypsin-like serine proteases"/>
    <property type="match status" value="1"/>
</dbReference>
<gene>
    <name evidence="1" type="ORF">REIFOR_02502</name>
</gene>
<evidence type="ECO:0000313" key="1">
    <source>
        <dbReference type="EMBL" id="ATX77627.1"/>
    </source>
</evidence>
<evidence type="ECO:0000313" key="2">
    <source>
        <dbReference type="Proteomes" id="UP000229757"/>
    </source>
</evidence>
<dbReference type="Gene3D" id="2.40.10.10">
    <property type="entry name" value="Trypsin-like serine proteases"/>
    <property type="match status" value="1"/>
</dbReference>
<dbReference type="KEGG" id="rfo:REIFOR_02502"/>